<dbReference type="InterPro" id="IPR027417">
    <property type="entry name" value="P-loop_NTPase"/>
</dbReference>
<dbReference type="Gene3D" id="3.40.50.300">
    <property type="entry name" value="P-loop containing nucleotide triphosphate hydrolases"/>
    <property type="match status" value="1"/>
</dbReference>
<dbReference type="PROSITE" id="PS51421">
    <property type="entry name" value="RAS"/>
    <property type="match status" value="1"/>
</dbReference>
<keyword evidence="1" id="KW-0547">Nucleotide-binding</keyword>
<evidence type="ECO:0000256" key="2">
    <source>
        <dbReference type="ARBA" id="ARBA00023134"/>
    </source>
</evidence>
<dbReference type="CDD" id="cd00154">
    <property type="entry name" value="Rab"/>
    <property type="match status" value="1"/>
</dbReference>
<reference evidence="4" key="1">
    <citation type="journal article" date="2020" name="J. Eukaryot. Microbiol.">
        <title>De novo Sequencing, Assembly and Annotation of the Transcriptome for the Free-Living Testate Amoeba Arcella intermedia.</title>
        <authorList>
            <person name="Ribeiro G.M."/>
            <person name="Porfirio-Sousa A.L."/>
            <person name="Maurer-Alcala X.X."/>
            <person name="Katz L.A."/>
            <person name="Lahr D.J.G."/>
        </authorList>
    </citation>
    <scope>NUCLEOTIDE SEQUENCE</scope>
</reference>
<dbReference type="SMART" id="SM00174">
    <property type="entry name" value="RHO"/>
    <property type="match status" value="1"/>
</dbReference>
<sequence>MGPIYYRGSDAVLICFDVSSLESFERVSSWFKEIENNLGIPNRMINKHMKVYIVGTKSDLQEKRVVSTTKAQELAEELGCEYYEVSAKENVNVHEMVGDIAKYFMNLPELKEPPTPHVSENDEENESSTWNTFTYIYNWLASFVD</sequence>
<dbReference type="SMART" id="SM00175">
    <property type="entry name" value="RAB"/>
    <property type="match status" value="1"/>
</dbReference>
<dbReference type="InterPro" id="IPR001806">
    <property type="entry name" value="Small_GTPase"/>
</dbReference>
<dbReference type="PANTHER" id="PTHR47977">
    <property type="entry name" value="RAS-RELATED PROTEIN RAB"/>
    <property type="match status" value="1"/>
</dbReference>
<dbReference type="Pfam" id="PF00071">
    <property type="entry name" value="Ras"/>
    <property type="match status" value="1"/>
</dbReference>
<dbReference type="AlphaFoldDB" id="A0A6B2LI51"/>
<dbReference type="GO" id="GO:0005525">
    <property type="term" value="F:GTP binding"/>
    <property type="evidence" value="ECO:0007669"/>
    <property type="project" value="UniProtKB-KW"/>
</dbReference>
<keyword evidence="2" id="KW-0342">GTP-binding</keyword>
<proteinExistence type="predicted"/>
<evidence type="ECO:0000313" key="4">
    <source>
        <dbReference type="EMBL" id="NDV36517.1"/>
    </source>
</evidence>
<organism evidence="4">
    <name type="scientific">Arcella intermedia</name>
    <dbReference type="NCBI Taxonomy" id="1963864"/>
    <lineage>
        <taxon>Eukaryota</taxon>
        <taxon>Amoebozoa</taxon>
        <taxon>Tubulinea</taxon>
        <taxon>Elardia</taxon>
        <taxon>Arcellinida</taxon>
        <taxon>Sphaerothecina</taxon>
        <taxon>Arcellidae</taxon>
        <taxon>Arcella</taxon>
    </lineage>
</organism>
<dbReference type="InterPro" id="IPR050227">
    <property type="entry name" value="Rab"/>
</dbReference>
<dbReference type="EMBL" id="GIBP01007548">
    <property type="protein sequence ID" value="NDV36517.1"/>
    <property type="molecule type" value="Transcribed_RNA"/>
</dbReference>
<dbReference type="SMART" id="SM00173">
    <property type="entry name" value="RAS"/>
    <property type="match status" value="1"/>
</dbReference>
<evidence type="ECO:0000256" key="3">
    <source>
        <dbReference type="ARBA" id="ARBA00023288"/>
    </source>
</evidence>
<dbReference type="GO" id="GO:0003924">
    <property type="term" value="F:GTPase activity"/>
    <property type="evidence" value="ECO:0007669"/>
    <property type="project" value="InterPro"/>
</dbReference>
<accession>A0A6B2LI51</accession>
<evidence type="ECO:0000256" key="1">
    <source>
        <dbReference type="ARBA" id="ARBA00022741"/>
    </source>
</evidence>
<dbReference type="SUPFAM" id="SSF52540">
    <property type="entry name" value="P-loop containing nucleoside triphosphate hydrolases"/>
    <property type="match status" value="1"/>
</dbReference>
<protein>
    <submittedName>
        <fullName evidence="4">Uncharacterized protein</fullName>
    </submittedName>
</protein>
<keyword evidence="3" id="KW-0449">Lipoprotein</keyword>
<dbReference type="PROSITE" id="PS51419">
    <property type="entry name" value="RAB"/>
    <property type="match status" value="1"/>
</dbReference>
<name>A0A6B2LI51_9EUKA</name>